<evidence type="ECO:0000313" key="1">
    <source>
        <dbReference type="EMBL" id="SMD34232.1"/>
    </source>
</evidence>
<reference evidence="1 2" key="1">
    <citation type="submission" date="2017-04" db="EMBL/GenBank/DDBJ databases">
        <authorList>
            <person name="Afonso C.L."/>
            <person name="Miller P.J."/>
            <person name="Scott M.A."/>
            <person name="Spackman E."/>
            <person name="Goraichik I."/>
            <person name="Dimitrov K.M."/>
            <person name="Suarez D.L."/>
            <person name="Swayne D.E."/>
        </authorList>
    </citation>
    <scope>NUCLEOTIDE SEQUENCE [LARGE SCALE GENOMIC DNA]</scope>
    <source>
        <strain evidence="1 2">DSM 26133</strain>
    </source>
</reference>
<dbReference type="Proteomes" id="UP000192472">
    <property type="component" value="Unassembled WGS sequence"/>
</dbReference>
<keyword evidence="2" id="KW-1185">Reference proteome</keyword>
<protein>
    <submittedName>
        <fullName evidence="1">Uncharacterized protein</fullName>
    </submittedName>
</protein>
<organism evidence="1 2">
    <name type="scientific">Reichenbachiella faecimaris</name>
    <dbReference type="NCBI Taxonomy" id="692418"/>
    <lineage>
        <taxon>Bacteria</taxon>
        <taxon>Pseudomonadati</taxon>
        <taxon>Bacteroidota</taxon>
        <taxon>Cytophagia</taxon>
        <taxon>Cytophagales</taxon>
        <taxon>Reichenbachiellaceae</taxon>
        <taxon>Reichenbachiella</taxon>
    </lineage>
</organism>
<accession>A0A1W2GCM8</accession>
<sequence>MEKSDGERSGGTKEFNLSEESHLVALRGDLLIDLQTTRN</sequence>
<gene>
    <name evidence="1" type="ORF">SAMN04488029_1910</name>
</gene>
<dbReference type="EMBL" id="FWYF01000002">
    <property type="protein sequence ID" value="SMD34232.1"/>
    <property type="molecule type" value="Genomic_DNA"/>
</dbReference>
<proteinExistence type="predicted"/>
<dbReference type="AlphaFoldDB" id="A0A1W2GCM8"/>
<name>A0A1W2GCM8_REIFA</name>
<evidence type="ECO:0000313" key="2">
    <source>
        <dbReference type="Proteomes" id="UP000192472"/>
    </source>
</evidence>